<evidence type="ECO:0000313" key="2">
    <source>
        <dbReference type="EMBL" id="PQO31126.1"/>
    </source>
</evidence>
<dbReference type="AlphaFoldDB" id="A0A2S8FG43"/>
<feature type="transmembrane region" description="Helical" evidence="1">
    <location>
        <begin position="12"/>
        <end position="34"/>
    </location>
</feature>
<feature type="transmembrane region" description="Helical" evidence="1">
    <location>
        <begin position="130"/>
        <end position="152"/>
    </location>
</feature>
<keyword evidence="1" id="KW-0812">Transmembrane</keyword>
<keyword evidence="1" id="KW-1133">Transmembrane helix</keyword>
<feature type="transmembrane region" description="Helical" evidence="1">
    <location>
        <begin position="164"/>
        <end position="184"/>
    </location>
</feature>
<keyword evidence="1" id="KW-0472">Membrane</keyword>
<sequence length="398" mass="45641">MKYLWQRLSLLKHLHGATWCTMLLAAVPLVLIMVPGEEVWDSGNEISAWQESLQDLRKSTSDLTPRFPDFFFLDVDLYEHGWPIPYMARGVIREGVPPQYGFLTDSYKGIGWIYAETWPFFADKRIFRGWALAVDLAVGLLFLGIVGAVIEWRIRSGDGRWRFRLFDAFLITAVLALFLAPFAYHAHVQRLEAPVLLLSLEENGIERDFAYHGPVWLRKLAGNKFFLRSMFHIDAVTIDPSDNWQEEFAQLEKCPYLNEVTINHWLPLGAIPILERNQNLKHLGLPDLGIADMLRKEQGDPHEPFHAEHIVRLKSLKVTSISVNGLGYQARHIRQIAELPTIQTIWLSNTLVSGDELTSLRRDYPHVTFIIKSNYGPGKPILWTDPRIDVPVKLPTSQ</sequence>
<organism evidence="2 3">
    <name type="scientific">Blastopirellula marina</name>
    <dbReference type="NCBI Taxonomy" id="124"/>
    <lineage>
        <taxon>Bacteria</taxon>
        <taxon>Pseudomonadati</taxon>
        <taxon>Planctomycetota</taxon>
        <taxon>Planctomycetia</taxon>
        <taxon>Pirellulales</taxon>
        <taxon>Pirellulaceae</taxon>
        <taxon>Blastopirellula</taxon>
    </lineage>
</organism>
<evidence type="ECO:0000256" key="1">
    <source>
        <dbReference type="SAM" id="Phobius"/>
    </source>
</evidence>
<comment type="caution">
    <text evidence="2">The sequence shown here is derived from an EMBL/GenBank/DDBJ whole genome shotgun (WGS) entry which is preliminary data.</text>
</comment>
<gene>
    <name evidence="2" type="ORF">C5Y96_12285</name>
</gene>
<evidence type="ECO:0000313" key="3">
    <source>
        <dbReference type="Proteomes" id="UP000240009"/>
    </source>
</evidence>
<proteinExistence type="predicted"/>
<protein>
    <submittedName>
        <fullName evidence="2">Uncharacterized protein</fullName>
    </submittedName>
</protein>
<reference evidence="2 3" key="1">
    <citation type="submission" date="2018-02" db="EMBL/GenBank/DDBJ databases">
        <title>Comparative genomes isolates from brazilian mangrove.</title>
        <authorList>
            <person name="Araujo J.E."/>
            <person name="Taketani R.G."/>
            <person name="Silva M.C.P."/>
            <person name="Loureco M.V."/>
            <person name="Andreote F.D."/>
        </authorList>
    </citation>
    <scope>NUCLEOTIDE SEQUENCE [LARGE SCALE GENOMIC DNA]</scope>
    <source>
        <strain evidence="2 3">HEX-2 MGV</strain>
    </source>
</reference>
<name>A0A2S8FG43_9BACT</name>
<dbReference type="SUPFAM" id="SSF52047">
    <property type="entry name" value="RNI-like"/>
    <property type="match status" value="1"/>
</dbReference>
<dbReference type="EMBL" id="PUIA01000037">
    <property type="protein sequence ID" value="PQO31126.1"/>
    <property type="molecule type" value="Genomic_DNA"/>
</dbReference>
<accession>A0A2S8FG43</accession>
<dbReference type="Proteomes" id="UP000240009">
    <property type="component" value="Unassembled WGS sequence"/>
</dbReference>